<dbReference type="Gene3D" id="3.40.50.300">
    <property type="entry name" value="P-loop containing nucleotide triphosphate hydrolases"/>
    <property type="match status" value="1"/>
</dbReference>
<dbReference type="AlphaFoldDB" id="A0A9P6CTN8"/>
<feature type="domain" description="Nephrocystin 3-like N-terminal" evidence="2">
    <location>
        <begin position="35"/>
        <end position="193"/>
    </location>
</feature>
<dbReference type="Pfam" id="PF24883">
    <property type="entry name" value="NPHP3_N"/>
    <property type="match status" value="1"/>
</dbReference>
<dbReference type="InterPro" id="IPR056884">
    <property type="entry name" value="NPHP3-like_N"/>
</dbReference>
<dbReference type="PANTHER" id="PTHR10039">
    <property type="entry name" value="AMELOGENIN"/>
    <property type="match status" value="1"/>
</dbReference>
<comment type="caution">
    <text evidence="3">The sequence shown here is derived from an EMBL/GenBank/DDBJ whole genome shotgun (WGS) entry which is preliminary data.</text>
</comment>
<keyword evidence="1" id="KW-0677">Repeat</keyword>
<dbReference type="Proteomes" id="UP000807469">
    <property type="component" value="Unassembled WGS sequence"/>
</dbReference>
<proteinExistence type="predicted"/>
<organism evidence="3 4">
    <name type="scientific">Pholiota conissans</name>
    <dbReference type="NCBI Taxonomy" id="109636"/>
    <lineage>
        <taxon>Eukaryota</taxon>
        <taxon>Fungi</taxon>
        <taxon>Dikarya</taxon>
        <taxon>Basidiomycota</taxon>
        <taxon>Agaricomycotina</taxon>
        <taxon>Agaricomycetes</taxon>
        <taxon>Agaricomycetidae</taxon>
        <taxon>Agaricales</taxon>
        <taxon>Agaricineae</taxon>
        <taxon>Strophariaceae</taxon>
        <taxon>Pholiota</taxon>
    </lineage>
</organism>
<name>A0A9P6CTN8_9AGAR</name>
<dbReference type="OrthoDB" id="5106486at2759"/>
<evidence type="ECO:0000259" key="2">
    <source>
        <dbReference type="Pfam" id="PF24883"/>
    </source>
</evidence>
<dbReference type="InterPro" id="IPR027417">
    <property type="entry name" value="P-loop_NTPase"/>
</dbReference>
<accession>A0A9P6CTN8</accession>
<dbReference type="EMBL" id="MU155552">
    <property type="protein sequence ID" value="KAF9472299.1"/>
    <property type="molecule type" value="Genomic_DNA"/>
</dbReference>
<evidence type="ECO:0000313" key="3">
    <source>
        <dbReference type="EMBL" id="KAF9472299.1"/>
    </source>
</evidence>
<keyword evidence="4" id="KW-1185">Reference proteome</keyword>
<feature type="non-terminal residue" evidence="3">
    <location>
        <position position="1"/>
    </location>
</feature>
<dbReference type="SUPFAM" id="SSF52540">
    <property type="entry name" value="P-loop containing nucleoside triphosphate hydrolases"/>
    <property type="match status" value="1"/>
</dbReference>
<sequence length="243" mass="27086">ALHDSSARFDPPRCHPNTRRAILDYLTEWIYGRLDEDALIMWLYGPAGVGKSAILQTIAEQCSQLNMLLAAFFFGRSDPTRNTFKPLIPTLACQTAIMIPKLKPMLESAIERDPFIFSRTVSAQLQSLIVNPLTDLMASDCSIFACPESCARLIIIDGLDECADSNIQSNILQELAGVLRSRTLPIIFLIASRCEQQIGLTFNSTSLLGLWRSVALNYTSSSDEDIRLYLTDKFAVIKNTHPQ</sequence>
<reference evidence="3" key="1">
    <citation type="submission" date="2020-11" db="EMBL/GenBank/DDBJ databases">
        <authorList>
            <consortium name="DOE Joint Genome Institute"/>
            <person name="Ahrendt S."/>
            <person name="Riley R."/>
            <person name="Andreopoulos W."/>
            <person name="Labutti K."/>
            <person name="Pangilinan J."/>
            <person name="Ruiz-Duenas F.J."/>
            <person name="Barrasa J.M."/>
            <person name="Sanchez-Garcia M."/>
            <person name="Camarero S."/>
            <person name="Miyauchi S."/>
            <person name="Serrano A."/>
            <person name="Linde D."/>
            <person name="Babiker R."/>
            <person name="Drula E."/>
            <person name="Ayuso-Fernandez I."/>
            <person name="Pacheco R."/>
            <person name="Padilla G."/>
            <person name="Ferreira P."/>
            <person name="Barriuso J."/>
            <person name="Kellner H."/>
            <person name="Castanera R."/>
            <person name="Alfaro M."/>
            <person name="Ramirez L."/>
            <person name="Pisabarro A.G."/>
            <person name="Kuo A."/>
            <person name="Tritt A."/>
            <person name="Lipzen A."/>
            <person name="He G."/>
            <person name="Yan M."/>
            <person name="Ng V."/>
            <person name="Cullen D."/>
            <person name="Martin F."/>
            <person name="Rosso M.-N."/>
            <person name="Henrissat B."/>
            <person name="Hibbett D."/>
            <person name="Martinez A.T."/>
            <person name="Grigoriev I.V."/>
        </authorList>
    </citation>
    <scope>NUCLEOTIDE SEQUENCE</scope>
    <source>
        <strain evidence="3">CIRM-BRFM 674</strain>
    </source>
</reference>
<protein>
    <recommendedName>
        <fullName evidence="2">Nephrocystin 3-like N-terminal domain-containing protein</fullName>
    </recommendedName>
</protein>
<dbReference type="PANTHER" id="PTHR10039:SF15">
    <property type="entry name" value="NACHT DOMAIN-CONTAINING PROTEIN"/>
    <property type="match status" value="1"/>
</dbReference>
<evidence type="ECO:0000313" key="4">
    <source>
        <dbReference type="Proteomes" id="UP000807469"/>
    </source>
</evidence>
<evidence type="ECO:0000256" key="1">
    <source>
        <dbReference type="ARBA" id="ARBA00022737"/>
    </source>
</evidence>
<gene>
    <name evidence="3" type="ORF">BDN70DRAFT_818850</name>
</gene>